<evidence type="ECO:0000313" key="1">
    <source>
        <dbReference type="EMBL" id="JAH67737.1"/>
    </source>
</evidence>
<accession>A0A0E9UPN0</accession>
<proteinExistence type="predicted"/>
<name>A0A0E9UPN0_ANGAN</name>
<dbReference type="AlphaFoldDB" id="A0A0E9UPN0"/>
<sequence>MVRKYALIVGTLIYLQYDWS</sequence>
<reference evidence="1" key="2">
    <citation type="journal article" date="2015" name="Fish Shellfish Immunol.">
        <title>Early steps in the European eel (Anguilla anguilla)-Vibrio vulnificus interaction in the gills: Role of the RtxA13 toxin.</title>
        <authorList>
            <person name="Callol A."/>
            <person name="Pajuelo D."/>
            <person name="Ebbesson L."/>
            <person name="Teles M."/>
            <person name="MacKenzie S."/>
            <person name="Amaro C."/>
        </authorList>
    </citation>
    <scope>NUCLEOTIDE SEQUENCE</scope>
</reference>
<organism evidence="1">
    <name type="scientific">Anguilla anguilla</name>
    <name type="common">European freshwater eel</name>
    <name type="synonym">Muraena anguilla</name>
    <dbReference type="NCBI Taxonomy" id="7936"/>
    <lineage>
        <taxon>Eukaryota</taxon>
        <taxon>Metazoa</taxon>
        <taxon>Chordata</taxon>
        <taxon>Craniata</taxon>
        <taxon>Vertebrata</taxon>
        <taxon>Euteleostomi</taxon>
        <taxon>Actinopterygii</taxon>
        <taxon>Neopterygii</taxon>
        <taxon>Teleostei</taxon>
        <taxon>Anguilliformes</taxon>
        <taxon>Anguillidae</taxon>
        <taxon>Anguilla</taxon>
    </lineage>
</organism>
<protein>
    <submittedName>
        <fullName evidence="1">Uncharacterized protein</fullName>
    </submittedName>
</protein>
<dbReference type="EMBL" id="GBXM01040840">
    <property type="protein sequence ID" value="JAH67737.1"/>
    <property type="molecule type" value="Transcribed_RNA"/>
</dbReference>
<reference evidence="1" key="1">
    <citation type="submission" date="2014-11" db="EMBL/GenBank/DDBJ databases">
        <authorList>
            <person name="Amaro Gonzalez C."/>
        </authorList>
    </citation>
    <scope>NUCLEOTIDE SEQUENCE</scope>
</reference>